<dbReference type="Pfam" id="PF02557">
    <property type="entry name" value="VanY"/>
    <property type="match status" value="1"/>
</dbReference>
<feature type="chain" id="PRO_5042056461" evidence="2">
    <location>
        <begin position="25"/>
        <end position="199"/>
    </location>
</feature>
<sequence length="199" mass="20398">MCRLTAVVAGGAVALLVGAAPSQADPGTDDSLVGPSATATEPSAEPFGVGATATDTFGGYLPEGAELTAFDVENPTVGRLDPALLAAVQEATRSAAADGVTVEINSGWRSVGFQQRLFEDGVRTYGSVEVARQFVASPQTSMHVVGRAVDVGGPDAAAWMSRNGPRFGLCQVYANELWHYELTADAAGVCPPMKPNATG</sequence>
<dbReference type="Gene3D" id="3.30.1380.10">
    <property type="match status" value="1"/>
</dbReference>
<dbReference type="GO" id="GO:0006508">
    <property type="term" value="P:proteolysis"/>
    <property type="evidence" value="ECO:0007669"/>
    <property type="project" value="InterPro"/>
</dbReference>
<dbReference type="PANTHER" id="PTHR34385:SF1">
    <property type="entry name" value="PEPTIDOGLYCAN L-ALANYL-D-GLUTAMATE ENDOPEPTIDASE CWLK"/>
    <property type="match status" value="1"/>
</dbReference>
<evidence type="ECO:0000313" key="5">
    <source>
        <dbReference type="Proteomes" id="UP000466607"/>
    </source>
</evidence>
<evidence type="ECO:0000259" key="3">
    <source>
        <dbReference type="Pfam" id="PF02557"/>
    </source>
</evidence>
<evidence type="ECO:0000256" key="1">
    <source>
        <dbReference type="SAM" id="MobiDB-lite"/>
    </source>
</evidence>
<feature type="signal peptide" evidence="2">
    <location>
        <begin position="1"/>
        <end position="24"/>
    </location>
</feature>
<dbReference type="GO" id="GO:0004180">
    <property type="term" value="F:carboxypeptidase activity"/>
    <property type="evidence" value="ECO:0007669"/>
    <property type="project" value="UniProtKB-KW"/>
</dbReference>
<dbReference type="AlphaFoldDB" id="A0AAD1INK6"/>
<keyword evidence="5" id="KW-1185">Reference proteome</keyword>
<dbReference type="EMBL" id="AP022586">
    <property type="protein sequence ID" value="BBY18216.1"/>
    <property type="molecule type" value="Genomic_DNA"/>
</dbReference>
<name>A0AAD1INK6_9MYCO</name>
<keyword evidence="4" id="KW-0121">Carboxypeptidase</keyword>
<dbReference type="InterPro" id="IPR052179">
    <property type="entry name" value="DD-CPase-like"/>
</dbReference>
<reference evidence="4 5" key="1">
    <citation type="journal article" date="2019" name="Emerg. Microbes Infect.">
        <title>Comprehensive subspecies identification of 175 nontuberculous mycobacteria species based on 7547 genomic profiles.</title>
        <authorList>
            <person name="Matsumoto Y."/>
            <person name="Kinjo T."/>
            <person name="Motooka D."/>
            <person name="Nabeya D."/>
            <person name="Jung N."/>
            <person name="Uechi K."/>
            <person name="Horii T."/>
            <person name="Iida T."/>
            <person name="Fujita J."/>
            <person name="Nakamura S."/>
        </authorList>
    </citation>
    <scope>NUCLEOTIDE SEQUENCE [LARGE SCALE GENOMIC DNA]</scope>
    <source>
        <strain evidence="4 5">JCM 17423</strain>
    </source>
</reference>
<protein>
    <submittedName>
        <fullName evidence="4">D-alanyl-D-alanine carboxypeptidase</fullName>
    </submittedName>
</protein>
<dbReference type="SUPFAM" id="SSF55166">
    <property type="entry name" value="Hedgehog/DD-peptidase"/>
    <property type="match status" value="1"/>
</dbReference>
<evidence type="ECO:0000256" key="2">
    <source>
        <dbReference type="SAM" id="SignalP"/>
    </source>
</evidence>
<dbReference type="InterPro" id="IPR009045">
    <property type="entry name" value="Zn_M74/Hedgehog-like"/>
</dbReference>
<keyword evidence="4" id="KW-0645">Protease</keyword>
<feature type="region of interest" description="Disordered" evidence="1">
    <location>
        <begin position="22"/>
        <end position="49"/>
    </location>
</feature>
<organism evidence="4 5">
    <name type="scientific">Mycolicibacterium litorale</name>
    <dbReference type="NCBI Taxonomy" id="758802"/>
    <lineage>
        <taxon>Bacteria</taxon>
        <taxon>Bacillati</taxon>
        <taxon>Actinomycetota</taxon>
        <taxon>Actinomycetes</taxon>
        <taxon>Mycobacteriales</taxon>
        <taxon>Mycobacteriaceae</taxon>
        <taxon>Mycolicibacterium</taxon>
    </lineage>
</organism>
<dbReference type="CDD" id="cd14846">
    <property type="entry name" value="Peptidase_M15_like"/>
    <property type="match status" value="1"/>
</dbReference>
<dbReference type="Proteomes" id="UP000466607">
    <property type="component" value="Chromosome"/>
</dbReference>
<feature type="domain" description="D-alanyl-D-alanine carboxypeptidase-like core" evidence="3">
    <location>
        <begin position="80"/>
        <end position="173"/>
    </location>
</feature>
<gene>
    <name evidence="4" type="ORF">MLIT_38080</name>
</gene>
<accession>A0AAD1INK6</accession>
<dbReference type="PANTHER" id="PTHR34385">
    <property type="entry name" value="D-ALANYL-D-ALANINE CARBOXYPEPTIDASE"/>
    <property type="match status" value="1"/>
</dbReference>
<keyword evidence="4" id="KW-0378">Hydrolase</keyword>
<dbReference type="InterPro" id="IPR003709">
    <property type="entry name" value="VanY-like_core_dom"/>
</dbReference>
<proteinExistence type="predicted"/>
<evidence type="ECO:0000313" key="4">
    <source>
        <dbReference type="EMBL" id="BBY18216.1"/>
    </source>
</evidence>
<keyword evidence="2" id="KW-0732">Signal</keyword>